<feature type="chain" id="PRO_5045737941" evidence="1">
    <location>
        <begin position="22"/>
        <end position="189"/>
    </location>
</feature>
<keyword evidence="3" id="KW-1185">Reference proteome</keyword>
<reference evidence="2 3" key="1">
    <citation type="submission" date="2021-07" db="EMBL/GenBank/DDBJ databases">
        <title>Flavobacterium WSW3-B6 sp.nov, isolated from seaweed.</title>
        <authorList>
            <person name="Muhammad N."/>
            <person name="Ho H."/>
            <person name="Lee Y.-J."/>
            <person name="Nguyen T."/>
            <person name="Ho J."/>
            <person name="Kim S.-G."/>
        </authorList>
    </citation>
    <scope>NUCLEOTIDE SEQUENCE [LARGE SCALE GENOMIC DNA]</scope>
    <source>
        <strain evidence="2 3">WSW3-B6</strain>
    </source>
</reference>
<dbReference type="RefSeq" id="WP_220641100.1">
    <property type="nucleotide sequence ID" value="NZ_CP080429.1"/>
</dbReference>
<keyword evidence="1" id="KW-0732">Signal</keyword>
<gene>
    <name evidence="2" type="ORF">K1I41_02450</name>
</gene>
<dbReference type="EMBL" id="CP080429">
    <property type="protein sequence ID" value="QYJ68761.1"/>
    <property type="molecule type" value="Genomic_DNA"/>
</dbReference>
<dbReference type="Proteomes" id="UP000825381">
    <property type="component" value="Chromosome"/>
</dbReference>
<sequence>MKNVKLSILALIALTGLNSCNNDDDATIVNPEEVITTLTATFEPVAGGETVVLTSRDLDGDGPEAPIISVLGNFTTGASYSGTVSFLNETETPAENVSEEILTEGDEHQIFFQQDDLGTFTYTDADVNQRPIGLTFSFVASTTPQTGLLTITLRHEPNKAAAGVADGDITNAGGESEAMATFEVSVVAP</sequence>
<evidence type="ECO:0000313" key="2">
    <source>
        <dbReference type="EMBL" id="QYJ68761.1"/>
    </source>
</evidence>
<protein>
    <submittedName>
        <fullName evidence="2">Type 1 periplasmic binding fold superfamily protein</fullName>
    </submittedName>
</protein>
<feature type="signal peptide" evidence="1">
    <location>
        <begin position="1"/>
        <end position="21"/>
    </location>
</feature>
<evidence type="ECO:0000256" key="1">
    <source>
        <dbReference type="SAM" id="SignalP"/>
    </source>
</evidence>
<proteinExistence type="predicted"/>
<organism evidence="2 3">
    <name type="scientific">Flavobacterium litorale</name>
    <dbReference type="NCBI Taxonomy" id="2856519"/>
    <lineage>
        <taxon>Bacteria</taxon>
        <taxon>Pseudomonadati</taxon>
        <taxon>Bacteroidota</taxon>
        <taxon>Flavobacteriia</taxon>
        <taxon>Flavobacteriales</taxon>
        <taxon>Flavobacteriaceae</taxon>
        <taxon>Flavobacterium</taxon>
    </lineage>
</organism>
<name>A0ABX8V7G6_9FLAO</name>
<accession>A0ABX8V7G6</accession>
<evidence type="ECO:0000313" key="3">
    <source>
        <dbReference type="Proteomes" id="UP000825381"/>
    </source>
</evidence>